<evidence type="ECO:0000313" key="15">
    <source>
        <dbReference type="Proteomes" id="UP000694392"/>
    </source>
</evidence>
<evidence type="ECO:0000256" key="12">
    <source>
        <dbReference type="SAM" id="Phobius"/>
    </source>
</evidence>
<reference evidence="14" key="2">
    <citation type="submission" date="2025-09" db="UniProtKB">
        <authorList>
            <consortium name="Ensembl"/>
        </authorList>
    </citation>
    <scope>IDENTIFICATION</scope>
</reference>
<dbReference type="InterPro" id="IPR013106">
    <property type="entry name" value="Ig_V-set"/>
</dbReference>
<keyword evidence="7 12" id="KW-0472">Membrane</keyword>
<dbReference type="SUPFAM" id="SSF48726">
    <property type="entry name" value="Immunoglobulin"/>
    <property type="match status" value="1"/>
</dbReference>
<organism evidence="14 15">
    <name type="scientific">Sphenodon punctatus</name>
    <name type="common">Tuatara</name>
    <name type="synonym">Hatteria punctata</name>
    <dbReference type="NCBI Taxonomy" id="8508"/>
    <lineage>
        <taxon>Eukaryota</taxon>
        <taxon>Metazoa</taxon>
        <taxon>Chordata</taxon>
        <taxon>Craniata</taxon>
        <taxon>Vertebrata</taxon>
        <taxon>Euteleostomi</taxon>
        <taxon>Lepidosauria</taxon>
        <taxon>Sphenodontia</taxon>
        <taxon>Sphenodontidae</taxon>
        <taxon>Sphenodon</taxon>
    </lineage>
</organism>
<dbReference type="GO" id="GO:0098609">
    <property type="term" value="P:cell-cell adhesion"/>
    <property type="evidence" value="ECO:0007669"/>
    <property type="project" value="TreeGrafter"/>
</dbReference>
<feature type="domain" description="Immunoglobulin V-set" evidence="13">
    <location>
        <begin position="1"/>
        <end position="83"/>
    </location>
</feature>
<dbReference type="PANTHER" id="PTHR20904">
    <property type="entry name" value="INDUCIBLE T-CELL COSTIMULATOR ICOS"/>
    <property type="match status" value="1"/>
</dbReference>
<keyword evidence="10" id="KW-0393">Immunoglobulin domain</keyword>
<keyword evidence="9" id="KW-0325">Glycoprotein</keyword>
<reference evidence="14" key="1">
    <citation type="submission" date="2025-08" db="UniProtKB">
        <authorList>
            <consortium name="Ensembl"/>
        </authorList>
    </citation>
    <scope>IDENTIFICATION</scope>
</reference>
<sequence length="151" mass="16834">MRLLRGPEKGEICSLRIVDGKVILTSNSSGLCQPEHSGNSASFILSDLESKHTDTYTCNLRIFSPAPYKDYNVNETYLYVHETTCGPEYISWMLIGLAAVSFFSCICFICCTVASCLRNKTDKCVSNSTEYNSEYMPMAAVNMVRKPGQKL</sequence>
<dbReference type="Proteomes" id="UP000694392">
    <property type="component" value="Unplaced"/>
</dbReference>
<keyword evidence="8" id="KW-1015">Disulfide bond</keyword>
<dbReference type="GeneTree" id="ENSGT00390000000801"/>
<dbReference type="Pfam" id="PF15910">
    <property type="entry name" value="V-set_2"/>
    <property type="match status" value="1"/>
</dbReference>
<dbReference type="InterPro" id="IPR036179">
    <property type="entry name" value="Ig-like_dom_sf"/>
</dbReference>
<feature type="transmembrane region" description="Helical" evidence="12">
    <location>
        <begin position="89"/>
        <end position="117"/>
    </location>
</feature>
<accession>A0A8D0HM44</accession>
<evidence type="ECO:0000256" key="11">
    <source>
        <dbReference type="ARBA" id="ARBA00049688"/>
    </source>
</evidence>
<dbReference type="AlphaFoldDB" id="A0A8D0HM44"/>
<dbReference type="Ensembl" id="ENSSPUT00000025650.1">
    <property type="protein sequence ID" value="ENSSPUP00000024048.1"/>
    <property type="gene ID" value="ENSSPUG00000018429.1"/>
</dbReference>
<keyword evidence="15" id="KW-1185">Reference proteome</keyword>
<keyword evidence="3" id="KW-1003">Cell membrane</keyword>
<dbReference type="InterPro" id="IPR013783">
    <property type="entry name" value="Ig-like_fold"/>
</dbReference>
<evidence type="ECO:0000256" key="5">
    <source>
        <dbReference type="ARBA" id="ARBA00022729"/>
    </source>
</evidence>
<name>A0A8D0HM44_SPHPU</name>
<evidence type="ECO:0000256" key="8">
    <source>
        <dbReference type="ARBA" id="ARBA00023157"/>
    </source>
</evidence>
<keyword evidence="6 12" id="KW-1133">Transmembrane helix</keyword>
<proteinExistence type="predicted"/>
<evidence type="ECO:0000256" key="4">
    <source>
        <dbReference type="ARBA" id="ARBA00022692"/>
    </source>
</evidence>
<dbReference type="InterPro" id="IPR039943">
    <property type="entry name" value="ICOS"/>
</dbReference>
<dbReference type="GO" id="GO:0005886">
    <property type="term" value="C:plasma membrane"/>
    <property type="evidence" value="ECO:0007669"/>
    <property type="project" value="UniProtKB-SubCell"/>
</dbReference>
<evidence type="ECO:0000259" key="13">
    <source>
        <dbReference type="Pfam" id="PF15910"/>
    </source>
</evidence>
<evidence type="ECO:0000256" key="9">
    <source>
        <dbReference type="ARBA" id="ARBA00023180"/>
    </source>
</evidence>
<comment type="subunit">
    <text evidence="11">Homodimer; disulfide-linked. Interacts with ICOSLG. Interacts with PIK3R1. Interacts with TBK1; this interaction is critical for the maturation of T follicular regulatory cells.</text>
</comment>
<dbReference type="Gene3D" id="2.60.40.10">
    <property type="entry name" value="Immunoglobulins"/>
    <property type="match status" value="1"/>
</dbReference>
<dbReference type="PANTHER" id="PTHR20904:SF0">
    <property type="entry name" value="INDUCIBLE T-CELL COSTIMULATOR"/>
    <property type="match status" value="1"/>
</dbReference>
<evidence type="ECO:0000256" key="6">
    <source>
        <dbReference type="ARBA" id="ARBA00022989"/>
    </source>
</evidence>
<dbReference type="OMA" id="QDKEDCF"/>
<dbReference type="GO" id="GO:0002517">
    <property type="term" value="P:T cell tolerance induction"/>
    <property type="evidence" value="ECO:0007669"/>
    <property type="project" value="TreeGrafter"/>
</dbReference>
<evidence type="ECO:0000256" key="2">
    <source>
        <dbReference type="ARBA" id="ARBA00019739"/>
    </source>
</evidence>
<protein>
    <recommendedName>
        <fullName evidence="2">Inducible T-cell costimulator</fullName>
    </recommendedName>
</protein>
<evidence type="ECO:0000256" key="1">
    <source>
        <dbReference type="ARBA" id="ARBA00004251"/>
    </source>
</evidence>
<keyword evidence="4 12" id="KW-0812">Transmembrane</keyword>
<dbReference type="GO" id="GO:0031295">
    <property type="term" value="P:T cell costimulation"/>
    <property type="evidence" value="ECO:0007669"/>
    <property type="project" value="InterPro"/>
</dbReference>
<evidence type="ECO:0000313" key="14">
    <source>
        <dbReference type="Ensembl" id="ENSSPUP00000024048.1"/>
    </source>
</evidence>
<evidence type="ECO:0000256" key="7">
    <source>
        <dbReference type="ARBA" id="ARBA00023136"/>
    </source>
</evidence>
<keyword evidence="5" id="KW-0732">Signal</keyword>
<evidence type="ECO:0000256" key="3">
    <source>
        <dbReference type="ARBA" id="ARBA00022475"/>
    </source>
</evidence>
<comment type="subcellular location">
    <subcellularLocation>
        <location evidence="1">Cell membrane</location>
        <topology evidence="1">Single-pass type I membrane protein</topology>
    </subcellularLocation>
</comment>
<evidence type="ECO:0000256" key="10">
    <source>
        <dbReference type="ARBA" id="ARBA00023319"/>
    </source>
</evidence>